<accession>A0A5A7ZUP4</accession>
<feature type="transmembrane region" description="Helical" evidence="1">
    <location>
        <begin position="177"/>
        <end position="196"/>
    </location>
</feature>
<dbReference type="AlphaFoldDB" id="A0A5A7ZUP4"/>
<feature type="transmembrane region" description="Helical" evidence="1">
    <location>
        <begin position="46"/>
        <end position="64"/>
    </location>
</feature>
<evidence type="ECO:0000313" key="3">
    <source>
        <dbReference type="Proteomes" id="UP000324105"/>
    </source>
</evidence>
<dbReference type="RefSeq" id="WP_149565644.1">
    <property type="nucleotide sequence ID" value="NZ_JAJEPA010000005.1"/>
</dbReference>
<feature type="transmembrane region" description="Helical" evidence="1">
    <location>
        <begin position="138"/>
        <end position="165"/>
    </location>
</feature>
<organism evidence="2 3">
    <name type="scientific">Streptococcus sanguinis</name>
    <dbReference type="NCBI Taxonomy" id="1305"/>
    <lineage>
        <taxon>Bacteria</taxon>
        <taxon>Bacillati</taxon>
        <taxon>Bacillota</taxon>
        <taxon>Bacilli</taxon>
        <taxon>Lactobacillales</taxon>
        <taxon>Streptococcaceae</taxon>
        <taxon>Streptococcus</taxon>
    </lineage>
</organism>
<name>A0A5A7ZUP4_STRSA</name>
<keyword evidence="1" id="KW-0812">Transmembrane</keyword>
<protein>
    <submittedName>
        <fullName evidence="2">Uncharacterized protein</fullName>
    </submittedName>
</protein>
<evidence type="ECO:0000313" key="2">
    <source>
        <dbReference type="EMBL" id="KAA0119783.1"/>
    </source>
</evidence>
<keyword evidence="1" id="KW-0472">Membrane</keyword>
<dbReference type="EMBL" id="VIBR01000001">
    <property type="protein sequence ID" value="KAA0119783.1"/>
    <property type="molecule type" value="Genomic_DNA"/>
</dbReference>
<gene>
    <name evidence="2" type="ORF">FKX92_04420</name>
</gene>
<sequence length="226" mass="26002">MRKIIYIGQGSLQSVYYNTRTREALATESSTVSDTDGVISSKKSKWLWVLFFAFVLVAIIGIWIRSLIAPFRLSEWMIPIHLAAILFVFIGSVYGFEKLFYSGVESVVPASEEQFKQAVERSTFWRKSPDKKPTVDKIILYLFVILVLLFCLVIAVFLVIPATFIPYYEHEWFEPSMFMVPIGATIIPISVVLLLFQNNPIRWLLAVRKYEQGKVIFAEEKGKKDK</sequence>
<feature type="transmembrane region" description="Helical" evidence="1">
    <location>
        <begin position="76"/>
        <end position="96"/>
    </location>
</feature>
<reference evidence="2 3" key="1">
    <citation type="submission" date="2019-06" db="EMBL/GenBank/DDBJ databases">
        <title>Genome sequence and analysis of a MDR-Streptococcus sanguis isolated from throat swab of children with scarlet fever from Hangzhou,China.</title>
        <authorList>
            <person name="Huang Y."/>
            <person name="Xie L."/>
            <person name="Liu W."/>
        </authorList>
    </citation>
    <scope>NUCLEOTIDE SEQUENCE [LARGE SCALE GENOMIC DNA]</scope>
    <source>
        <strain evidence="2 3">S28</strain>
    </source>
</reference>
<comment type="caution">
    <text evidence="2">The sequence shown here is derived from an EMBL/GenBank/DDBJ whole genome shotgun (WGS) entry which is preliminary data.</text>
</comment>
<proteinExistence type="predicted"/>
<keyword evidence="1" id="KW-1133">Transmembrane helix</keyword>
<dbReference type="Proteomes" id="UP000324105">
    <property type="component" value="Unassembled WGS sequence"/>
</dbReference>
<evidence type="ECO:0000256" key="1">
    <source>
        <dbReference type="SAM" id="Phobius"/>
    </source>
</evidence>